<proteinExistence type="predicted"/>
<sequence>MRFPLLSVLSLLPLALADISDFPAFDFAHANCAMQATYPQQDCSKIYADMQAVLSQWKEGDPGKGIYAIKETSEERYFWVTRTTPVKKYVDDIAFEFAQACDGCTIKARSRSQTLSYYDYSTNYCNMWNPLTFTGNFTNLEVRDCKFPAEDPAVICNIY</sequence>
<dbReference type="PANTHER" id="PTHR38564">
    <property type="entry name" value="SI:CH73-250A16.5-RELATED"/>
    <property type="match status" value="1"/>
</dbReference>
<name>A0A8J8SV04_HALGN</name>
<gene>
    <name evidence="2" type="ORF">FGO68_gene14675</name>
</gene>
<protein>
    <submittedName>
        <fullName evidence="2">Uncharacterized protein</fullName>
    </submittedName>
</protein>
<reference evidence="2" key="1">
    <citation type="submission" date="2019-06" db="EMBL/GenBank/DDBJ databases">
        <authorList>
            <person name="Zheng W."/>
        </authorList>
    </citation>
    <scope>NUCLEOTIDE SEQUENCE</scope>
    <source>
        <strain evidence="2">QDHG01</strain>
    </source>
</reference>
<comment type="caution">
    <text evidence="2">The sequence shown here is derived from an EMBL/GenBank/DDBJ whole genome shotgun (WGS) entry which is preliminary data.</text>
</comment>
<keyword evidence="1" id="KW-0732">Signal</keyword>
<organism evidence="2 3">
    <name type="scientific">Halteria grandinella</name>
    <dbReference type="NCBI Taxonomy" id="5974"/>
    <lineage>
        <taxon>Eukaryota</taxon>
        <taxon>Sar</taxon>
        <taxon>Alveolata</taxon>
        <taxon>Ciliophora</taxon>
        <taxon>Intramacronucleata</taxon>
        <taxon>Spirotrichea</taxon>
        <taxon>Stichotrichia</taxon>
        <taxon>Sporadotrichida</taxon>
        <taxon>Halteriidae</taxon>
        <taxon>Halteria</taxon>
    </lineage>
</organism>
<evidence type="ECO:0000313" key="2">
    <source>
        <dbReference type="EMBL" id="TNV71882.1"/>
    </source>
</evidence>
<dbReference type="Proteomes" id="UP000785679">
    <property type="component" value="Unassembled WGS sequence"/>
</dbReference>
<dbReference type="InterPro" id="IPR010865">
    <property type="entry name" value="DUF1499"/>
</dbReference>
<dbReference type="PANTHER" id="PTHR38564:SF2">
    <property type="entry name" value="WU:FC46H12 PRECURSOR"/>
    <property type="match status" value="1"/>
</dbReference>
<evidence type="ECO:0000313" key="3">
    <source>
        <dbReference type="Proteomes" id="UP000785679"/>
    </source>
</evidence>
<feature type="signal peptide" evidence="1">
    <location>
        <begin position="1"/>
        <end position="17"/>
    </location>
</feature>
<dbReference type="EMBL" id="RRYP01026108">
    <property type="protein sequence ID" value="TNV71882.1"/>
    <property type="molecule type" value="Genomic_DNA"/>
</dbReference>
<evidence type="ECO:0000256" key="1">
    <source>
        <dbReference type="SAM" id="SignalP"/>
    </source>
</evidence>
<dbReference type="OrthoDB" id="5946254at2759"/>
<dbReference type="Pfam" id="PF07386">
    <property type="entry name" value="DUF1499"/>
    <property type="match status" value="1"/>
</dbReference>
<feature type="chain" id="PRO_5035282391" evidence="1">
    <location>
        <begin position="18"/>
        <end position="159"/>
    </location>
</feature>
<keyword evidence="3" id="KW-1185">Reference proteome</keyword>
<dbReference type="AlphaFoldDB" id="A0A8J8SV04"/>
<accession>A0A8J8SV04</accession>